<dbReference type="InterPro" id="IPR053205">
    <property type="entry name" value="GHMP_kinase_L-arabinokinase"/>
</dbReference>
<evidence type="ECO:0000313" key="1">
    <source>
        <dbReference type="EMBL" id="MCM2535847.1"/>
    </source>
</evidence>
<name>A0ABT0WHP5_9BACI</name>
<gene>
    <name evidence="1" type="ORF">NDK43_30640</name>
</gene>
<reference evidence="1 2" key="1">
    <citation type="submission" date="2022-06" db="EMBL/GenBank/DDBJ databases">
        <authorList>
            <person name="Jeon C.O."/>
        </authorList>
    </citation>
    <scope>NUCLEOTIDE SEQUENCE [LARGE SCALE GENOMIC DNA]</scope>
    <source>
        <strain evidence="1 2">KCTC 13943</strain>
    </source>
</reference>
<dbReference type="Pfam" id="PF13528">
    <property type="entry name" value="Glyco_trans_1_3"/>
    <property type="match status" value="1"/>
</dbReference>
<organism evidence="1 2">
    <name type="scientific">Neobacillus pocheonensis</name>
    <dbReference type="NCBI Taxonomy" id="363869"/>
    <lineage>
        <taxon>Bacteria</taxon>
        <taxon>Bacillati</taxon>
        <taxon>Bacillota</taxon>
        <taxon>Bacilli</taxon>
        <taxon>Bacillales</taxon>
        <taxon>Bacillaceae</taxon>
        <taxon>Neobacillus</taxon>
    </lineage>
</organism>
<dbReference type="Proteomes" id="UP001523262">
    <property type="component" value="Unassembled WGS sequence"/>
</dbReference>
<protein>
    <recommendedName>
        <fullName evidence="3">Glycosyl transferase family 28 C-terminal domain-containing protein</fullName>
    </recommendedName>
</protein>
<evidence type="ECO:0000313" key="2">
    <source>
        <dbReference type="Proteomes" id="UP001523262"/>
    </source>
</evidence>
<proteinExistence type="predicted"/>
<dbReference type="EMBL" id="JAMQCR010000003">
    <property type="protein sequence ID" value="MCM2535847.1"/>
    <property type="molecule type" value="Genomic_DNA"/>
</dbReference>
<accession>A0ABT0WHP5</accession>
<dbReference type="SUPFAM" id="SSF53756">
    <property type="entry name" value="UDP-Glycosyltransferase/glycogen phosphorylase"/>
    <property type="match status" value="1"/>
</dbReference>
<sequence>MKTIAYYISDYGYGHASRSIAVMRKLLEKADVRIIVCHSFALSFIKESLNSNRISYRNIKTDVGYFLEKDSIYPDKAHLQKEFNNFLSDWEHNKHREIEFLKINNVDLVVSDISPLPFEAAERLGIPSVGISNFTWYTAYHDLIDEFDLKLFKGLSKNDIFLFVSRE</sequence>
<keyword evidence="2" id="KW-1185">Reference proteome</keyword>
<dbReference type="PANTHER" id="PTHR38134">
    <property type="entry name" value="SLR1395 PROTEIN"/>
    <property type="match status" value="1"/>
</dbReference>
<evidence type="ECO:0008006" key="3">
    <source>
        <dbReference type="Google" id="ProtNLM"/>
    </source>
</evidence>
<comment type="caution">
    <text evidence="1">The sequence shown here is derived from an EMBL/GenBank/DDBJ whole genome shotgun (WGS) entry which is preliminary data.</text>
</comment>
<dbReference type="PANTHER" id="PTHR38134:SF2">
    <property type="entry name" value="GALACTOKINASE"/>
    <property type="match status" value="1"/>
</dbReference>